<feature type="domain" description="GPI inositol-deacylase PGAP1-like alpha/beta" evidence="1">
    <location>
        <begin position="56"/>
        <end position="117"/>
    </location>
</feature>
<comment type="caution">
    <text evidence="2">The sequence shown here is derived from an EMBL/GenBank/DDBJ whole genome shotgun (WGS) entry which is preliminary data.</text>
</comment>
<name>A0A645D7R1_9ZZZZ</name>
<dbReference type="Pfam" id="PF07819">
    <property type="entry name" value="PGAP1"/>
    <property type="match status" value="1"/>
</dbReference>
<dbReference type="Gene3D" id="3.40.50.1820">
    <property type="entry name" value="alpha/beta hydrolase"/>
    <property type="match status" value="1"/>
</dbReference>
<protein>
    <recommendedName>
        <fullName evidence="1">GPI inositol-deacylase PGAP1-like alpha/beta domain-containing protein</fullName>
    </recommendedName>
</protein>
<sequence length="279" mass="31402">MKDDSLKTKYPIMLVHGMGYRDYSLIPYWGRIPSVLEKGGASVYYGHQDSHGSVYHNAIQLRRSLLNILKETGADKINIIAHSKGGIDARRMIVIPGIDEHIASLTTVSTPHRGSKTVDLLFKYFKPAVNSICALSDLWFSFLGDELPNSKRAYYSLSKTFSKGFNEKILNSPKVYYQSYACQMRNAFSDPLLMIPFTFVKHIDGECDGLVAVKSARWGEFKGVVSSPGIRGVSHCDEIDLRRSKIFFGSRKSDENFLTVDDITKLYIHIVSDLVKKGF</sequence>
<dbReference type="AlphaFoldDB" id="A0A645D7R1"/>
<dbReference type="InterPro" id="IPR029058">
    <property type="entry name" value="AB_hydrolase_fold"/>
</dbReference>
<organism evidence="2">
    <name type="scientific">bioreactor metagenome</name>
    <dbReference type="NCBI Taxonomy" id="1076179"/>
    <lineage>
        <taxon>unclassified sequences</taxon>
        <taxon>metagenomes</taxon>
        <taxon>ecological metagenomes</taxon>
    </lineage>
</organism>
<proteinExistence type="predicted"/>
<dbReference type="GO" id="GO:0016788">
    <property type="term" value="F:hydrolase activity, acting on ester bonds"/>
    <property type="evidence" value="ECO:0007669"/>
    <property type="project" value="InterPro"/>
</dbReference>
<reference evidence="2" key="1">
    <citation type="submission" date="2019-08" db="EMBL/GenBank/DDBJ databases">
        <authorList>
            <person name="Kucharzyk K."/>
            <person name="Murdoch R.W."/>
            <person name="Higgins S."/>
            <person name="Loffler F."/>
        </authorList>
    </citation>
    <scope>NUCLEOTIDE SEQUENCE</scope>
</reference>
<dbReference type="InterPro" id="IPR012908">
    <property type="entry name" value="PGAP1-ab_dom-like"/>
</dbReference>
<evidence type="ECO:0000259" key="1">
    <source>
        <dbReference type="Pfam" id="PF07819"/>
    </source>
</evidence>
<accession>A0A645D7R1</accession>
<dbReference type="EMBL" id="VSSQ01033708">
    <property type="protein sequence ID" value="MPM85384.1"/>
    <property type="molecule type" value="Genomic_DNA"/>
</dbReference>
<gene>
    <name evidence="2" type="ORF">SDC9_132464</name>
</gene>
<evidence type="ECO:0000313" key="2">
    <source>
        <dbReference type="EMBL" id="MPM85384.1"/>
    </source>
</evidence>
<dbReference type="SUPFAM" id="SSF53474">
    <property type="entry name" value="alpha/beta-Hydrolases"/>
    <property type="match status" value="1"/>
</dbReference>